<evidence type="ECO:0000256" key="7">
    <source>
        <dbReference type="ARBA" id="ARBA00022989"/>
    </source>
</evidence>
<dbReference type="AlphaFoldDB" id="A0A919YIR9"/>
<evidence type="ECO:0000256" key="5">
    <source>
        <dbReference type="ARBA" id="ARBA00022475"/>
    </source>
</evidence>
<dbReference type="CDD" id="cd13143">
    <property type="entry name" value="MATE_MepA_like"/>
    <property type="match status" value="1"/>
</dbReference>
<evidence type="ECO:0000256" key="10">
    <source>
        <dbReference type="SAM" id="Phobius"/>
    </source>
</evidence>
<evidence type="ECO:0000256" key="6">
    <source>
        <dbReference type="ARBA" id="ARBA00022692"/>
    </source>
</evidence>
<evidence type="ECO:0000256" key="9">
    <source>
        <dbReference type="ARBA" id="ARBA00023251"/>
    </source>
</evidence>
<dbReference type="InterPro" id="IPR002528">
    <property type="entry name" value="MATE_fam"/>
</dbReference>
<feature type="transmembrane region" description="Helical" evidence="10">
    <location>
        <begin position="361"/>
        <end position="383"/>
    </location>
</feature>
<feature type="transmembrane region" description="Helical" evidence="10">
    <location>
        <begin position="145"/>
        <end position="166"/>
    </location>
</feature>
<dbReference type="Pfam" id="PF01554">
    <property type="entry name" value="MatE"/>
    <property type="match status" value="2"/>
</dbReference>
<keyword evidence="5" id="KW-1003">Cell membrane</keyword>
<evidence type="ECO:0000256" key="1">
    <source>
        <dbReference type="ARBA" id="ARBA00004651"/>
    </source>
</evidence>
<evidence type="ECO:0000256" key="4">
    <source>
        <dbReference type="ARBA" id="ARBA00022448"/>
    </source>
</evidence>
<sequence>MEDNMGQEKAAILPSMETDSVGKVFVRYLIPSLIGMLMMSINVVADGIFVGHRLGALALAGINIASPVFSVFFALSLWLGTGGATLYSQSKGAKNIKQAQQIFTHSLILIFVFTMLVAVTAYLLRVPLAYALGANQDTLPYALEYMTVLLTYGFIITIQNAFSLFVRNDGNPNLAMISMVVSAVLNIILNYFFLYVLNMSVKGSALATVIATLAGAVVLFAHFLRKDRSLAFVNPRFSWQLTVRTLTIGFPSFISEVGLSVFTIGYNVAMVRWAGTTGVAAFSVLNYAHSVMLMLFLGMGSAIQPLISYYRGAKLRLREVQTIRIAVTTAFISGIIVFLFGQALAGGIVTLFGDFPDEVRSLAITGIRLFFVGYMFMGINFVMMTFFQASERVTAAVWITLSREIILMVIFLLILPPLFGTNGVWLSIPLSECVVATAIFIYVRFLQKNATQ</sequence>
<feature type="transmembrane region" description="Helical" evidence="10">
    <location>
        <begin position="424"/>
        <end position="443"/>
    </location>
</feature>
<dbReference type="GO" id="GO:0015297">
    <property type="term" value="F:antiporter activity"/>
    <property type="evidence" value="ECO:0007669"/>
    <property type="project" value="InterPro"/>
</dbReference>
<dbReference type="EMBL" id="BORT01000028">
    <property type="protein sequence ID" value="GIO50118.1"/>
    <property type="molecule type" value="Genomic_DNA"/>
</dbReference>
<feature type="transmembrane region" description="Helical" evidence="10">
    <location>
        <begin position="322"/>
        <end position="341"/>
    </location>
</feature>
<comment type="similarity">
    <text evidence="2">Belongs to the multi antimicrobial extrusion (MATE) (TC 2.A.66.1) family. MepA subfamily.</text>
</comment>
<dbReference type="Proteomes" id="UP000682811">
    <property type="component" value="Unassembled WGS sequence"/>
</dbReference>
<feature type="transmembrane region" description="Helical" evidence="10">
    <location>
        <begin position="102"/>
        <end position="125"/>
    </location>
</feature>
<gene>
    <name evidence="11" type="ORF">J34TS1_48830</name>
</gene>
<evidence type="ECO:0000256" key="8">
    <source>
        <dbReference type="ARBA" id="ARBA00023136"/>
    </source>
</evidence>
<dbReference type="InterPro" id="IPR051327">
    <property type="entry name" value="MATE_MepA_subfamily"/>
</dbReference>
<feature type="transmembrane region" description="Helical" evidence="10">
    <location>
        <begin position="57"/>
        <end position="81"/>
    </location>
</feature>
<feature type="transmembrane region" description="Helical" evidence="10">
    <location>
        <begin position="25"/>
        <end position="45"/>
    </location>
</feature>
<dbReference type="PANTHER" id="PTHR43823:SF4">
    <property type="entry name" value="SPORULATION PROTEIN YKVU"/>
    <property type="match status" value="1"/>
</dbReference>
<evidence type="ECO:0000313" key="12">
    <source>
        <dbReference type="Proteomes" id="UP000682811"/>
    </source>
</evidence>
<feature type="transmembrane region" description="Helical" evidence="10">
    <location>
        <begin position="173"/>
        <end position="193"/>
    </location>
</feature>
<keyword evidence="7 10" id="KW-1133">Transmembrane helix</keyword>
<evidence type="ECO:0000313" key="11">
    <source>
        <dbReference type="EMBL" id="GIO50118.1"/>
    </source>
</evidence>
<dbReference type="PIRSF" id="PIRSF006603">
    <property type="entry name" value="DinF"/>
    <property type="match status" value="1"/>
</dbReference>
<keyword evidence="4" id="KW-0813">Transport</keyword>
<feature type="transmembrane region" description="Helical" evidence="10">
    <location>
        <begin position="287"/>
        <end position="310"/>
    </location>
</feature>
<name>A0A919YIR9_9BACL</name>
<feature type="transmembrane region" description="Helical" evidence="10">
    <location>
        <begin position="245"/>
        <end position="267"/>
    </location>
</feature>
<dbReference type="GO" id="GO:0005886">
    <property type="term" value="C:plasma membrane"/>
    <property type="evidence" value="ECO:0007669"/>
    <property type="project" value="UniProtKB-SubCell"/>
</dbReference>
<keyword evidence="8 10" id="KW-0472">Membrane</keyword>
<feature type="transmembrane region" description="Helical" evidence="10">
    <location>
        <begin position="395"/>
        <end position="418"/>
    </location>
</feature>
<comment type="subcellular location">
    <subcellularLocation>
        <location evidence="1">Cell membrane</location>
        <topology evidence="1">Multi-pass membrane protein</topology>
    </subcellularLocation>
</comment>
<keyword evidence="12" id="KW-1185">Reference proteome</keyword>
<feature type="transmembrane region" description="Helical" evidence="10">
    <location>
        <begin position="205"/>
        <end position="224"/>
    </location>
</feature>
<keyword evidence="9" id="KW-0046">Antibiotic resistance</keyword>
<dbReference type="InterPro" id="IPR045070">
    <property type="entry name" value="MATE_MepA-like"/>
</dbReference>
<dbReference type="GO" id="GO:0042910">
    <property type="term" value="F:xenobiotic transmembrane transporter activity"/>
    <property type="evidence" value="ECO:0007669"/>
    <property type="project" value="InterPro"/>
</dbReference>
<accession>A0A919YIR9</accession>
<comment type="caution">
    <text evidence="11">The sequence shown here is derived from an EMBL/GenBank/DDBJ whole genome shotgun (WGS) entry which is preliminary data.</text>
</comment>
<evidence type="ECO:0000256" key="2">
    <source>
        <dbReference type="ARBA" id="ARBA00008417"/>
    </source>
</evidence>
<dbReference type="GO" id="GO:0046677">
    <property type="term" value="P:response to antibiotic"/>
    <property type="evidence" value="ECO:0007669"/>
    <property type="project" value="UniProtKB-KW"/>
</dbReference>
<protein>
    <recommendedName>
        <fullName evidence="3">Multidrug export protein MepA</fullName>
    </recommendedName>
</protein>
<reference evidence="11 12" key="1">
    <citation type="submission" date="2021-03" db="EMBL/GenBank/DDBJ databases">
        <title>Antimicrobial resistance genes in bacteria isolated from Japanese honey, and their potential for conferring macrolide and lincosamide resistance in the American foulbrood pathogen Paenibacillus larvae.</title>
        <authorList>
            <person name="Okamoto M."/>
            <person name="Kumagai M."/>
            <person name="Kanamori H."/>
            <person name="Takamatsu D."/>
        </authorList>
    </citation>
    <scope>NUCLEOTIDE SEQUENCE [LARGE SCALE GENOMIC DNA]</scope>
    <source>
        <strain evidence="11 12">J34TS1</strain>
    </source>
</reference>
<evidence type="ECO:0000256" key="3">
    <source>
        <dbReference type="ARBA" id="ARBA00022106"/>
    </source>
</evidence>
<organism evidence="11 12">
    <name type="scientific">Paenibacillus azoreducens</name>
    <dbReference type="NCBI Taxonomy" id="116718"/>
    <lineage>
        <taxon>Bacteria</taxon>
        <taxon>Bacillati</taxon>
        <taxon>Bacillota</taxon>
        <taxon>Bacilli</taxon>
        <taxon>Bacillales</taxon>
        <taxon>Paenibacillaceae</taxon>
        <taxon>Paenibacillus</taxon>
    </lineage>
</organism>
<dbReference type="InterPro" id="IPR048279">
    <property type="entry name" value="MdtK-like"/>
</dbReference>
<dbReference type="PANTHER" id="PTHR43823">
    <property type="entry name" value="SPORULATION PROTEIN YKVU"/>
    <property type="match status" value="1"/>
</dbReference>
<keyword evidence="6 10" id="KW-0812">Transmembrane</keyword>
<proteinExistence type="inferred from homology"/>